<dbReference type="AlphaFoldDB" id="A0A7D9N4F3"/>
<reference evidence="2 3" key="1">
    <citation type="journal article" date="2014" name="Genome Announc.">
        <title>Complete Genome Sequences of Lactobacillus johnsonii Strain N6.2 and Lactobacillus reuteri Strain TD1.</title>
        <authorList>
            <person name="Leonard M.T."/>
            <person name="Valladares R.B."/>
            <person name="Ardissone A."/>
            <person name="Gonzalez C.F."/>
            <person name="Lorca G.L."/>
            <person name="Triplett E.W."/>
        </authorList>
    </citation>
    <scope>NUCLEOTIDE SEQUENCE [LARGE SCALE GENOMIC DNA]</scope>
    <source>
        <strain evidence="2 3">N6.2</strain>
    </source>
</reference>
<dbReference type="Gene3D" id="1.25.40.10">
    <property type="entry name" value="Tetratricopeptide repeat domain"/>
    <property type="match status" value="1"/>
</dbReference>
<dbReference type="PROSITE" id="PS50943">
    <property type="entry name" value="HTH_CROC1"/>
    <property type="match status" value="1"/>
</dbReference>
<accession>A0A7D9N4F3</accession>
<dbReference type="InterPro" id="IPR010982">
    <property type="entry name" value="Lambda_DNA-bd_dom_sf"/>
</dbReference>
<name>A0A7D9N4F3_LACJH</name>
<evidence type="ECO:0000313" key="2">
    <source>
        <dbReference type="EMBL" id="AHA96641.1"/>
    </source>
</evidence>
<dbReference type="Proteomes" id="UP000018522">
    <property type="component" value="Chromosome"/>
</dbReference>
<sequence length="284" mass="33713">MIKKESNLKIGEALREVRFNLGLSQAKMCEGIVQRPFYALVESGKSGIRAESLIMLLIKHEVDINYFYNLVMDSYVRSEAQIDRMLQNKMEYAVNSKNIKSINYYKNKIIRSSSDEILKLRAQVTAAYFNNQLDDINDEICQKIYKEFDKENWIKSPALLRLLANTMPLWKHEILSSRIKHLLHTVQRKKVESELMLERYVRIFENYPVTCYDQKKYKSAEDACFIKEIIDYILNNVTSFHFMIYRFHAYYMLALFENDQQELANIQKILREYGYEDIIGSWPT</sequence>
<feature type="domain" description="HTH cro/C1-type" evidence="1">
    <location>
        <begin position="14"/>
        <end position="67"/>
    </location>
</feature>
<dbReference type="CDD" id="cd00093">
    <property type="entry name" value="HTH_XRE"/>
    <property type="match status" value="1"/>
</dbReference>
<evidence type="ECO:0000259" key="1">
    <source>
        <dbReference type="PROSITE" id="PS50943"/>
    </source>
</evidence>
<dbReference type="SUPFAM" id="SSF47413">
    <property type="entry name" value="lambda repressor-like DNA-binding domains"/>
    <property type="match status" value="1"/>
</dbReference>
<dbReference type="InterPro" id="IPR011990">
    <property type="entry name" value="TPR-like_helical_dom_sf"/>
</dbReference>
<dbReference type="EMBL" id="CP006811">
    <property type="protein sequence ID" value="AHA96641.1"/>
    <property type="molecule type" value="Genomic_DNA"/>
</dbReference>
<evidence type="ECO:0000313" key="3">
    <source>
        <dbReference type="Proteomes" id="UP000018522"/>
    </source>
</evidence>
<proteinExistence type="predicted"/>
<dbReference type="InterPro" id="IPR001387">
    <property type="entry name" value="Cro/C1-type_HTH"/>
</dbReference>
<organism evidence="2 3">
    <name type="scientific">Lactobacillus johnsonii N6.2</name>
    <dbReference type="NCBI Taxonomy" id="1408186"/>
    <lineage>
        <taxon>Bacteria</taxon>
        <taxon>Bacillati</taxon>
        <taxon>Bacillota</taxon>
        <taxon>Bacilli</taxon>
        <taxon>Lactobacillales</taxon>
        <taxon>Lactobacillaceae</taxon>
        <taxon>Lactobacillus</taxon>
    </lineage>
</organism>
<dbReference type="KEGG" id="ljn:T285_00765"/>
<gene>
    <name evidence="2" type="ORF">T285_00765</name>
</gene>
<dbReference type="GO" id="GO:0003677">
    <property type="term" value="F:DNA binding"/>
    <property type="evidence" value="ECO:0007669"/>
    <property type="project" value="InterPro"/>
</dbReference>
<protein>
    <recommendedName>
        <fullName evidence="1">HTH cro/C1-type domain-containing protein</fullName>
    </recommendedName>
</protein>